<gene>
    <name evidence="1" type="ORF">CALMAC_LOCUS11407</name>
</gene>
<organism evidence="1 2">
    <name type="scientific">Callosobruchus maculatus</name>
    <name type="common">Southern cowpea weevil</name>
    <name type="synonym">Pulse bruchid</name>
    <dbReference type="NCBI Taxonomy" id="64391"/>
    <lineage>
        <taxon>Eukaryota</taxon>
        <taxon>Metazoa</taxon>
        <taxon>Ecdysozoa</taxon>
        <taxon>Arthropoda</taxon>
        <taxon>Hexapoda</taxon>
        <taxon>Insecta</taxon>
        <taxon>Pterygota</taxon>
        <taxon>Neoptera</taxon>
        <taxon>Endopterygota</taxon>
        <taxon>Coleoptera</taxon>
        <taxon>Polyphaga</taxon>
        <taxon>Cucujiformia</taxon>
        <taxon>Chrysomeloidea</taxon>
        <taxon>Chrysomelidae</taxon>
        <taxon>Bruchinae</taxon>
        <taxon>Bruchini</taxon>
        <taxon>Callosobruchus</taxon>
    </lineage>
</organism>
<reference evidence="1 2" key="1">
    <citation type="submission" date="2019-01" db="EMBL/GenBank/DDBJ databases">
        <authorList>
            <person name="Sayadi A."/>
        </authorList>
    </citation>
    <scope>NUCLEOTIDE SEQUENCE [LARGE SCALE GENOMIC DNA]</scope>
</reference>
<dbReference type="AlphaFoldDB" id="A0A653CS70"/>
<dbReference type="OrthoDB" id="6433758at2759"/>
<accession>A0A653CS70</accession>
<evidence type="ECO:0000313" key="1">
    <source>
        <dbReference type="EMBL" id="VEN50768.1"/>
    </source>
</evidence>
<dbReference type="Proteomes" id="UP000410492">
    <property type="component" value="Unassembled WGS sequence"/>
</dbReference>
<evidence type="ECO:0000313" key="2">
    <source>
        <dbReference type="Proteomes" id="UP000410492"/>
    </source>
</evidence>
<proteinExistence type="predicted"/>
<name>A0A653CS70_CALMS</name>
<dbReference type="EMBL" id="CAACVG010008698">
    <property type="protein sequence ID" value="VEN50768.1"/>
    <property type="molecule type" value="Genomic_DNA"/>
</dbReference>
<keyword evidence="2" id="KW-1185">Reference proteome</keyword>
<sequence length="73" mass="8384">MGNTNEREALKSIALPFPPYNSEQPALWFRQIESCFYCTGITDELINVYLQAPFWCNDLHVVLCTEAKPCKTI</sequence>
<protein>
    <submittedName>
        <fullName evidence="1">Uncharacterized protein</fullName>
    </submittedName>
</protein>